<dbReference type="AlphaFoldDB" id="A0A1B6HJL1"/>
<name>A0A1B6HJL1_9HEMI</name>
<dbReference type="EMBL" id="GECU01032848">
    <property type="protein sequence ID" value="JAS74858.1"/>
    <property type="molecule type" value="Transcribed_RNA"/>
</dbReference>
<feature type="non-terminal residue" evidence="1">
    <location>
        <position position="1"/>
    </location>
</feature>
<evidence type="ECO:0000313" key="1">
    <source>
        <dbReference type="EMBL" id="JAS74858.1"/>
    </source>
</evidence>
<sequence length="109" mass="12624">HAFSIIKSDTVIREGSIKHAPCMKSGCDFSRVLLRQSRFSENLNKRLYKGDLLLFDGIVEQRITFNDCMNVRVSSRRQNVTVKIPSVIIFIIYNFRYRLLGRETLGALK</sequence>
<feature type="non-terminal residue" evidence="1">
    <location>
        <position position="109"/>
    </location>
</feature>
<reference evidence="1" key="1">
    <citation type="submission" date="2015-11" db="EMBL/GenBank/DDBJ databases">
        <title>De novo transcriptome assembly of four potential Pierce s Disease insect vectors from Arizona vineyards.</title>
        <authorList>
            <person name="Tassone E.E."/>
        </authorList>
    </citation>
    <scope>NUCLEOTIDE SEQUENCE</scope>
</reference>
<protein>
    <submittedName>
        <fullName evidence="1">Uncharacterized protein</fullName>
    </submittedName>
</protein>
<gene>
    <name evidence="1" type="ORF">g.57709</name>
</gene>
<proteinExistence type="predicted"/>
<accession>A0A1B6HJL1</accession>
<organism evidence="1">
    <name type="scientific">Homalodisca liturata</name>
    <dbReference type="NCBI Taxonomy" id="320908"/>
    <lineage>
        <taxon>Eukaryota</taxon>
        <taxon>Metazoa</taxon>
        <taxon>Ecdysozoa</taxon>
        <taxon>Arthropoda</taxon>
        <taxon>Hexapoda</taxon>
        <taxon>Insecta</taxon>
        <taxon>Pterygota</taxon>
        <taxon>Neoptera</taxon>
        <taxon>Paraneoptera</taxon>
        <taxon>Hemiptera</taxon>
        <taxon>Auchenorrhyncha</taxon>
        <taxon>Membracoidea</taxon>
        <taxon>Cicadellidae</taxon>
        <taxon>Cicadellinae</taxon>
        <taxon>Proconiini</taxon>
        <taxon>Homalodisca</taxon>
    </lineage>
</organism>